<accession>A0ABQ5KVU5</accession>
<dbReference type="EMBL" id="BQXS01011256">
    <property type="protein sequence ID" value="GKT36573.1"/>
    <property type="molecule type" value="Genomic_DNA"/>
</dbReference>
<proteinExistence type="predicted"/>
<evidence type="ECO:0000313" key="2">
    <source>
        <dbReference type="Proteomes" id="UP001057375"/>
    </source>
</evidence>
<keyword evidence="2" id="KW-1185">Reference proteome</keyword>
<organism evidence="1 2">
    <name type="scientific">Aduncisulcus paluster</name>
    <dbReference type="NCBI Taxonomy" id="2918883"/>
    <lineage>
        <taxon>Eukaryota</taxon>
        <taxon>Metamonada</taxon>
        <taxon>Carpediemonas-like organisms</taxon>
        <taxon>Aduncisulcus</taxon>
    </lineage>
</organism>
<comment type="caution">
    <text evidence="1">The sequence shown here is derived from an EMBL/GenBank/DDBJ whole genome shotgun (WGS) entry which is preliminary data.</text>
</comment>
<reference evidence="1" key="1">
    <citation type="submission" date="2022-03" db="EMBL/GenBank/DDBJ databases">
        <title>Draft genome sequence of Aduncisulcus paluster, a free-living microaerophilic Fornicata.</title>
        <authorList>
            <person name="Yuyama I."/>
            <person name="Kume K."/>
            <person name="Tamura T."/>
            <person name="Inagaki Y."/>
            <person name="Hashimoto T."/>
        </authorList>
    </citation>
    <scope>NUCLEOTIDE SEQUENCE</scope>
    <source>
        <strain evidence="1">NY0171</strain>
    </source>
</reference>
<sequence>MFPAPTTEEGYSFGAGMIEQHLFAPKHETQQIPLEESYEQQREKASGPSCRSHLSRCGISSIFSPTDDNDEPFTAARKRQATVGSSSFISSFPAPMQPSSTLETAHSSAFSIVGTSSEAPISSIATGVLPPDKKVDDDIIEMDITNDTALADTYVPTSAVSLVSDISDEEEFITQLSFLLKSLDDTLFLFKRQELDKTKTKKLISIFHSMTKHFSGMVQSDTDRSLELFSKLRKEMRKEKEDEHTDTRKSIFSQTQRDMMLCFVNKGELPVLPETVEMVAREAKLDDPKQFRRFLNNQRARRRGGQ</sequence>
<gene>
    <name evidence="1" type="ORF">ADUPG1_009513</name>
</gene>
<protein>
    <submittedName>
        <fullName evidence="1">Uncharacterized protein</fullName>
    </submittedName>
</protein>
<dbReference type="Proteomes" id="UP001057375">
    <property type="component" value="Unassembled WGS sequence"/>
</dbReference>
<name>A0ABQ5KVU5_9EUKA</name>
<evidence type="ECO:0000313" key="1">
    <source>
        <dbReference type="EMBL" id="GKT36573.1"/>
    </source>
</evidence>